<feature type="DNA-binding region" description="H-T-H motif" evidence="2">
    <location>
        <begin position="37"/>
        <end position="56"/>
    </location>
</feature>
<feature type="domain" description="HTH tetR-type" evidence="3">
    <location>
        <begin position="14"/>
        <end position="74"/>
    </location>
</feature>
<evidence type="ECO:0000313" key="5">
    <source>
        <dbReference type="Proteomes" id="UP000646523"/>
    </source>
</evidence>
<dbReference type="Proteomes" id="UP000646523">
    <property type="component" value="Unassembled WGS sequence"/>
</dbReference>
<dbReference type="InterPro" id="IPR009057">
    <property type="entry name" value="Homeodomain-like_sf"/>
</dbReference>
<keyword evidence="5" id="KW-1185">Reference proteome</keyword>
<dbReference type="PROSITE" id="PS50977">
    <property type="entry name" value="HTH_TETR_2"/>
    <property type="match status" value="1"/>
</dbReference>
<dbReference type="InterPro" id="IPR036271">
    <property type="entry name" value="Tet_transcr_reg_TetR-rel_C_sf"/>
</dbReference>
<evidence type="ECO:0000256" key="2">
    <source>
        <dbReference type="PROSITE-ProRule" id="PRU00335"/>
    </source>
</evidence>
<dbReference type="PRINTS" id="PR00455">
    <property type="entry name" value="HTHTETR"/>
</dbReference>
<reference evidence="4" key="1">
    <citation type="journal article" date="2014" name="Int. J. Syst. Evol. Microbiol.">
        <title>Complete genome sequence of Corynebacterium casei LMG S-19264T (=DSM 44701T), isolated from a smear-ripened cheese.</title>
        <authorList>
            <consortium name="US DOE Joint Genome Institute (JGI-PGF)"/>
            <person name="Walter F."/>
            <person name="Albersmeier A."/>
            <person name="Kalinowski J."/>
            <person name="Ruckert C."/>
        </authorList>
    </citation>
    <scope>NUCLEOTIDE SEQUENCE</scope>
    <source>
        <strain evidence="4">CGMCC 4.7368</strain>
    </source>
</reference>
<dbReference type="SUPFAM" id="SSF46689">
    <property type="entry name" value="Homeodomain-like"/>
    <property type="match status" value="1"/>
</dbReference>
<dbReference type="InterPro" id="IPR050109">
    <property type="entry name" value="HTH-type_TetR-like_transc_reg"/>
</dbReference>
<sequence>MDNLQMEARPRDRAATRGRLLAAARSLFAEHGYEHVTVRMIAAAADANIALVGRYFGSKAGLFGEVLAGEPTISKVLAGDREGLPRRLAEHTARRMHADPENPILRCLERSAGHPEIQDLVHGRVRTALVDPLAELLGGPDAQARARLVAAMFLGVGALRRHLGPEEPTKADIDRLTAVFEGCLAERGDTPARGETGASG</sequence>
<proteinExistence type="predicted"/>
<dbReference type="EMBL" id="BMNH01000023">
    <property type="protein sequence ID" value="GGO77850.1"/>
    <property type="molecule type" value="Genomic_DNA"/>
</dbReference>
<evidence type="ECO:0000259" key="3">
    <source>
        <dbReference type="PROSITE" id="PS50977"/>
    </source>
</evidence>
<dbReference type="GO" id="GO:0000976">
    <property type="term" value="F:transcription cis-regulatory region binding"/>
    <property type="evidence" value="ECO:0007669"/>
    <property type="project" value="TreeGrafter"/>
</dbReference>
<dbReference type="PANTHER" id="PTHR30055:SF235">
    <property type="entry name" value="TRANSCRIPTIONAL REGULATORY PROTEIN"/>
    <property type="match status" value="1"/>
</dbReference>
<dbReference type="GO" id="GO:0003700">
    <property type="term" value="F:DNA-binding transcription factor activity"/>
    <property type="evidence" value="ECO:0007669"/>
    <property type="project" value="TreeGrafter"/>
</dbReference>
<reference evidence="4" key="2">
    <citation type="submission" date="2020-09" db="EMBL/GenBank/DDBJ databases">
        <authorList>
            <person name="Sun Q."/>
            <person name="Zhou Y."/>
        </authorList>
    </citation>
    <scope>NUCLEOTIDE SEQUENCE</scope>
    <source>
        <strain evidence="4">CGMCC 4.7368</strain>
    </source>
</reference>
<protein>
    <submittedName>
        <fullName evidence="4">TetR family transcriptional regulator</fullName>
    </submittedName>
</protein>
<dbReference type="Pfam" id="PF17920">
    <property type="entry name" value="TetR_C_16"/>
    <property type="match status" value="1"/>
</dbReference>
<comment type="caution">
    <text evidence="4">The sequence shown here is derived from an EMBL/GenBank/DDBJ whole genome shotgun (WGS) entry which is preliminary data.</text>
</comment>
<dbReference type="SUPFAM" id="SSF48498">
    <property type="entry name" value="Tetracyclin repressor-like, C-terminal domain"/>
    <property type="match status" value="1"/>
</dbReference>
<organism evidence="4 5">
    <name type="scientific">Nonomuraea cavernae</name>
    <dbReference type="NCBI Taxonomy" id="2045107"/>
    <lineage>
        <taxon>Bacteria</taxon>
        <taxon>Bacillati</taxon>
        <taxon>Actinomycetota</taxon>
        <taxon>Actinomycetes</taxon>
        <taxon>Streptosporangiales</taxon>
        <taxon>Streptosporangiaceae</taxon>
        <taxon>Nonomuraea</taxon>
    </lineage>
</organism>
<gene>
    <name evidence="4" type="ORF">GCM10012289_58480</name>
</gene>
<dbReference type="InterPro" id="IPR001647">
    <property type="entry name" value="HTH_TetR"/>
</dbReference>
<evidence type="ECO:0000313" key="4">
    <source>
        <dbReference type="EMBL" id="GGO77850.1"/>
    </source>
</evidence>
<keyword evidence="1 2" id="KW-0238">DNA-binding</keyword>
<name>A0A917ZAX5_9ACTN</name>
<dbReference type="AlphaFoldDB" id="A0A917ZAX5"/>
<dbReference type="PANTHER" id="PTHR30055">
    <property type="entry name" value="HTH-TYPE TRANSCRIPTIONAL REGULATOR RUTR"/>
    <property type="match status" value="1"/>
</dbReference>
<dbReference type="RefSeq" id="WP_189127404.1">
    <property type="nucleotide sequence ID" value="NZ_BMNH01000023.1"/>
</dbReference>
<dbReference type="Pfam" id="PF00440">
    <property type="entry name" value="TetR_N"/>
    <property type="match status" value="1"/>
</dbReference>
<accession>A0A917ZAX5</accession>
<evidence type="ECO:0000256" key="1">
    <source>
        <dbReference type="ARBA" id="ARBA00023125"/>
    </source>
</evidence>
<dbReference type="InterPro" id="IPR041678">
    <property type="entry name" value="TetR_C_16"/>
</dbReference>
<dbReference type="Gene3D" id="1.10.357.10">
    <property type="entry name" value="Tetracycline Repressor, domain 2"/>
    <property type="match status" value="1"/>
</dbReference>